<dbReference type="RefSeq" id="WP_099518678.1">
    <property type="nucleotide sequence ID" value="NZ_CP016808.1"/>
</dbReference>
<accession>A0A1B2DIF4</accession>
<gene>
    <name evidence="1" type="ORF">BBD42_14115</name>
</gene>
<protein>
    <recommendedName>
        <fullName evidence="2">Polyprenyl synthetase</fullName>
    </recommendedName>
</protein>
<name>A0A1B2DIF4_9BACL</name>
<dbReference type="EMBL" id="CP016808">
    <property type="protein sequence ID" value="ANY67481.1"/>
    <property type="molecule type" value="Genomic_DNA"/>
</dbReference>
<proteinExistence type="predicted"/>
<organism evidence="1">
    <name type="scientific">Paenibacillus sp. BIHB 4019</name>
    <dbReference type="NCBI Taxonomy" id="1870819"/>
    <lineage>
        <taxon>Bacteria</taxon>
        <taxon>Bacillati</taxon>
        <taxon>Bacillota</taxon>
        <taxon>Bacilli</taxon>
        <taxon>Bacillales</taxon>
        <taxon>Paenibacillaceae</taxon>
        <taxon>Paenibacillus</taxon>
    </lineage>
</organism>
<evidence type="ECO:0008006" key="2">
    <source>
        <dbReference type="Google" id="ProtNLM"/>
    </source>
</evidence>
<reference evidence="1" key="1">
    <citation type="submission" date="2016-08" db="EMBL/GenBank/DDBJ databases">
        <title>Complete Genome Seqeunce of Paenibacillus sp. BIHB 4019 from tea rhizoplane.</title>
        <authorList>
            <person name="Thakur R."/>
            <person name="Swarnkar M.K."/>
            <person name="Gulati A."/>
        </authorList>
    </citation>
    <scope>NUCLEOTIDE SEQUENCE [LARGE SCALE GENOMIC DNA]</scope>
    <source>
        <strain evidence="1">BIHB4019</strain>
    </source>
</reference>
<evidence type="ECO:0000313" key="1">
    <source>
        <dbReference type="EMBL" id="ANY67481.1"/>
    </source>
</evidence>
<dbReference type="AlphaFoldDB" id="A0A1B2DIF4"/>
<sequence length="305" mass="34406">MSFITPFESSLQAVFSKAQQITAKFPEPLNQTGQAYITHINPLHRSGHQNYIGYLLPYWMTEMASVTEEQCEQLALANVFGLLHFFIVDEVMDTGSVESRQKLALSHLFYTQMYGVLHRLHTSDSRFWEYYDRYMADWSIGVAHESAEDYFNTDPLRTALKSSLVKIASTGALLLSGQHAFIPAVERAVDYVLVALQMADDWTDWEADLADGSYNGLLAFFMDKWQEQSPITVSKVRKAIYVQGLLTDYAELACQFEQAHQQLGLKAGHLLAFHASITASLAKDAQNIELARQKQMEGGLFQTLA</sequence>